<dbReference type="Pfam" id="PF18862">
    <property type="entry name" value="ApeA_NTD1"/>
    <property type="match status" value="1"/>
</dbReference>
<dbReference type="Pfam" id="PF18739">
    <property type="entry name" value="HEPN_Apea"/>
    <property type="match status" value="1"/>
</dbReference>
<dbReference type="Proteomes" id="UP000635387">
    <property type="component" value="Unassembled WGS sequence"/>
</dbReference>
<sequence>MVENRQDRLLGRFWLAANPDEKLTGWLDLSGSRPRITLHGQLTPHVTWQQADDGSMIGVPAEDEHDTEGHLIHGYLAEGFDRAVTIFNAITVSRRQNIMTMGTMGKNDEEGVHSLQGTWAARGAHLDNEEQIQSARIRFTNLDDFICQNGTKMTITLKPSESVNIEYQKPARETAPLATIGGHVSTRFVRLYNRPDTTGAEVRHAGWLDFDDINQQNLFALLDDIVAPTLILASIMLDVQCKLTHVQALTSKSETYVRIYHPLIEYAAESKVIEPGNRYMDLRHTGLQVVAKWIECASELAPVPNILYSALEWPQDLSLESRLLQLSTSAEGYDRRRYRDAPIFDPELAKAARKAAKDAAIAATNEEIGEKLHQSLAHFNQVSYPFRLRRLLSSVEDAIPDAFGNQKKWVSKIANARNSFAHLLNGPGNGWEVDLILTESLKWILGTAFLLQAGVESETIKARLKEHQPYQFFQRKARNLAPEIYMQTEDSKD</sequence>
<keyword evidence="4" id="KW-1185">Reference proteome</keyword>
<name>A0ABQ3M544_9PSEU</name>
<proteinExistence type="predicted"/>
<reference evidence="4" key="1">
    <citation type="journal article" date="2019" name="Int. J. Syst. Evol. Microbiol.">
        <title>The Global Catalogue of Microorganisms (GCM) 10K type strain sequencing project: providing services to taxonomists for standard genome sequencing and annotation.</title>
        <authorList>
            <consortium name="The Broad Institute Genomics Platform"/>
            <consortium name="The Broad Institute Genome Sequencing Center for Infectious Disease"/>
            <person name="Wu L."/>
            <person name="Ma J."/>
        </authorList>
    </citation>
    <scope>NUCLEOTIDE SEQUENCE [LARGE SCALE GENOMIC DNA]</scope>
    <source>
        <strain evidence="4">CGMCC 4.7683</strain>
    </source>
</reference>
<evidence type="ECO:0000313" key="4">
    <source>
        <dbReference type="Proteomes" id="UP000635387"/>
    </source>
</evidence>
<protein>
    <recommendedName>
        <fullName evidence="5">ApeA N-terminal domain-containing protein</fullName>
    </recommendedName>
</protein>
<evidence type="ECO:0000259" key="2">
    <source>
        <dbReference type="Pfam" id="PF18862"/>
    </source>
</evidence>
<dbReference type="InterPro" id="IPR041223">
    <property type="entry name" value="ApeA_NTD"/>
</dbReference>
<evidence type="ECO:0008006" key="5">
    <source>
        <dbReference type="Google" id="ProtNLM"/>
    </source>
</evidence>
<dbReference type="RefSeq" id="WP_229907956.1">
    <property type="nucleotide sequence ID" value="NZ_BNAY01000006.1"/>
</dbReference>
<comment type="caution">
    <text evidence="3">The sequence shown here is derived from an EMBL/GenBank/DDBJ whole genome shotgun (WGS) entry which is preliminary data.</text>
</comment>
<feature type="domain" description="ApeA N-terminal" evidence="2">
    <location>
        <begin position="10"/>
        <end position="250"/>
    </location>
</feature>
<feature type="domain" description="Apea-like HEPN" evidence="1">
    <location>
        <begin position="326"/>
        <end position="458"/>
    </location>
</feature>
<evidence type="ECO:0000259" key="1">
    <source>
        <dbReference type="Pfam" id="PF18739"/>
    </source>
</evidence>
<evidence type="ECO:0000313" key="3">
    <source>
        <dbReference type="EMBL" id="GHH27047.1"/>
    </source>
</evidence>
<dbReference type="EMBL" id="BNAY01000006">
    <property type="protein sequence ID" value="GHH27047.1"/>
    <property type="molecule type" value="Genomic_DNA"/>
</dbReference>
<gene>
    <name evidence="3" type="ORF">GCM10017790_55510</name>
</gene>
<organism evidence="3 4">
    <name type="scientific">Amycolatopsis oliviviridis</name>
    <dbReference type="NCBI Taxonomy" id="1471590"/>
    <lineage>
        <taxon>Bacteria</taxon>
        <taxon>Bacillati</taxon>
        <taxon>Actinomycetota</taxon>
        <taxon>Actinomycetes</taxon>
        <taxon>Pseudonocardiales</taxon>
        <taxon>Pseudonocardiaceae</taxon>
        <taxon>Amycolatopsis</taxon>
    </lineage>
</organism>
<dbReference type="InterPro" id="IPR041229">
    <property type="entry name" value="HEPN_Apea"/>
</dbReference>
<accession>A0ABQ3M544</accession>